<dbReference type="EMBL" id="AM889285">
    <property type="protein sequence ID" value="CAP56601.1"/>
    <property type="molecule type" value="Genomic_DNA"/>
</dbReference>
<comment type="subcellular location">
    <subcellularLocation>
        <location evidence="1">Cell envelope</location>
    </subcellularLocation>
</comment>
<name>A9HPK6_GLUDA</name>
<reference evidence="6 7" key="1">
    <citation type="journal article" date="2009" name="BMC Genomics">
        <title>Complete genome sequence of the sugarcane nitrogen-fixing endophyte Gluconacetobacter diazotrophicus Pal5.</title>
        <authorList>
            <person name="Bertalan M."/>
            <person name="Albano R."/>
            <person name="Padua V."/>
            <person name="Rouws L."/>
            <person name="Rojas C."/>
            <person name="Hemerly A."/>
            <person name="Teixeira K."/>
            <person name="Schwab S."/>
            <person name="Araujo J."/>
            <person name="Oliveira A."/>
            <person name="Franca L."/>
            <person name="Magalhaes V."/>
            <person name="Alqueres S."/>
            <person name="Cardoso A."/>
            <person name="Almeida W."/>
            <person name="Loureiro M.M."/>
            <person name="Nogueira E."/>
            <person name="Cidade D."/>
            <person name="Oliveira D."/>
            <person name="Simao T."/>
            <person name="Macedo J."/>
            <person name="Valadao A."/>
            <person name="Dreschsel M."/>
            <person name="Freitas F."/>
            <person name="Vidal M."/>
            <person name="Guedes H."/>
            <person name="Rodrigues E."/>
            <person name="Meneses C."/>
            <person name="Brioso P."/>
            <person name="Pozzer L."/>
            <person name="Figueiredo D."/>
            <person name="Montano H."/>
            <person name="Junior J."/>
            <person name="Filho G."/>
            <person name="Flores V."/>
            <person name="Ferreira B."/>
            <person name="Branco A."/>
            <person name="Gonzalez P."/>
            <person name="Guillobel H."/>
            <person name="Lemos M."/>
            <person name="Seibel L."/>
            <person name="Macedo J."/>
            <person name="Alves-Ferreira M."/>
            <person name="Sachetto-Martins G."/>
            <person name="Coelho A."/>
            <person name="Santos E."/>
            <person name="Amaral G."/>
            <person name="Neves A."/>
            <person name="Pacheco A.B."/>
            <person name="Carvalho D."/>
            <person name="Lery L."/>
            <person name="Bisch P."/>
            <person name="Rossle S.C."/>
            <person name="Urmenyi T."/>
            <person name="Kruger W.V."/>
            <person name="Martins O."/>
            <person name="Baldani J.I."/>
            <person name="Ferreira P.C."/>
        </authorList>
    </citation>
    <scope>NUCLEOTIDE SEQUENCE [LARGE SCALE GENOMIC DNA]</scope>
    <source>
        <strain evidence="7">ATCC 49037 / DSM 5601 / CCUG 37298 / CIP 103539 / LMG 7603 / PAl5</strain>
    </source>
</reference>
<keyword evidence="3 4" id="KW-0732">Signal</keyword>
<dbReference type="AlphaFoldDB" id="A9HPK6"/>
<dbReference type="Proteomes" id="UP000001176">
    <property type="component" value="Chromosome"/>
</dbReference>
<feature type="domain" description="Periplasmic binding protein" evidence="5">
    <location>
        <begin position="49"/>
        <end position="308"/>
    </location>
</feature>
<feature type="chain" id="PRO_5002738494" evidence="4">
    <location>
        <begin position="45"/>
        <end position="336"/>
    </location>
</feature>
<evidence type="ECO:0000313" key="7">
    <source>
        <dbReference type="Proteomes" id="UP000001176"/>
    </source>
</evidence>
<dbReference type="GO" id="GO:0030246">
    <property type="term" value="F:carbohydrate binding"/>
    <property type="evidence" value="ECO:0007669"/>
    <property type="project" value="UniProtKB-ARBA"/>
</dbReference>
<dbReference type="InterPro" id="IPR028082">
    <property type="entry name" value="Peripla_BP_I"/>
</dbReference>
<dbReference type="CDD" id="cd20008">
    <property type="entry name" value="PBP1_ABC_sugar_binding-like"/>
    <property type="match status" value="1"/>
</dbReference>
<dbReference type="Pfam" id="PF13407">
    <property type="entry name" value="Peripla_BP_4"/>
    <property type="match status" value="1"/>
</dbReference>
<protein>
    <submittedName>
        <fullName evidence="6">D-ribose-binding periplasmic protein</fullName>
    </submittedName>
</protein>
<dbReference type="KEGG" id="gdi:GDI2658"/>
<evidence type="ECO:0000259" key="5">
    <source>
        <dbReference type="Pfam" id="PF13407"/>
    </source>
</evidence>
<dbReference type="Gene3D" id="3.40.50.2300">
    <property type="match status" value="2"/>
</dbReference>
<dbReference type="InterPro" id="IPR025997">
    <property type="entry name" value="SBP_2_dom"/>
</dbReference>
<evidence type="ECO:0000256" key="4">
    <source>
        <dbReference type="SAM" id="SignalP"/>
    </source>
</evidence>
<feature type="signal peptide" evidence="4">
    <location>
        <begin position="1"/>
        <end position="44"/>
    </location>
</feature>
<keyword evidence="7" id="KW-1185">Reference proteome</keyword>
<dbReference type="PANTHER" id="PTHR46847">
    <property type="entry name" value="D-ALLOSE-BINDING PERIPLASMIC PROTEIN-RELATED"/>
    <property type="match status" value="1"/>
</dbReference>
<evidence type="ECO:0000256" key="2">
    <source>
        <dbReference type="ARBA" id="ARBA00007639"/>
    </source>
</evidence>
<dbReference type="SUPFAM" id="SSF53822">
    <property type="entry name" value="Periplasmic binding protein-like I"/>
    <property type="match status" value="1"/>
</dbReference>
<proteinExistence type="inferred from homology"/>
<accession>A9HPK6</accession>
<organism evidence="6 7">
    <name type="scientific">Gluconacetobacter diazotrophicus (strain ATCC 49037 / DSM 5601 / CCUG 37298 / CIP 103539 / LMG 7603 / PAl5)</name>
    <dbReference type="NCBI Taxonomy" id="272568"/>
    <lineage>
        <taxon>Bacteria</taxon>
        <taxon>Pseudomonadati</taxon>
        <taxon>Pseudomonadota</taxon>
        <taxon>Alphaproteobacteria</taxon>
        <taxon>Acetobacterales</taxon>
        <taxon>Acetobacteraceae</taxon>
        <taxon>Gluconacetobacter</taxon>
    </lineage>
</organism>
<dbReference type="GO" id="GO:0030313">
    <property type="term" value="C:cell envelope"/>
    <property type="evidence" value="ECO:0007669"/>
    <property type="project" value="UniProtKB-SubCell"/>
</dbReference>
<gene>
    <name evidence="6" type="primary">rbsB</name>
    <name evidence="6" type="ordered locus">GDI2658</name>
</gene>
<comment type="similarity">
    <text evidence="2">Belongs to the bacterial solute-binding protein 2 family.</text>
</comment>
<sequence length="336" mass="35513">MIRAVCCSVARRPITRRKQESNMRRLLCAATMLCAAVAVGQAHAADRGIAVIVKTANSNYWQNVRKGAADAVAKVENYTMTFQGPTSESAVADQVNMVADAVTQKVAAIVLAPSDPDALVPSIRKAWEAHIPVVLIDSMISDSGAKYYQSFLATDNEAAGEALGKEMVDHVGQTGKVAIMSYVPGVGSEIGRVGGFRKYIAEHSHIQIVGPFYSQSQMALAMNQTTDVLASNPDLKGIFAANEMTAVGVGRAIQQAGKSGKLYAIAFDGNEDEQGFVRSGTFQLLAVQGSYAMGAKGVETAIGVLTGAKPTKYVNTGVVFVTSANLDSPEAKQVLY</sequence>
<evidence type="ECO:0000256" key="1">
    <source>
        <dbReference type="ARBA" id="ARBA00004196"/>
    </source>
</evidence>
<evidence type="ECO:0000256" key="3">
    <source>
        <dbReference type="ARBA" id="ARBA00022729"/>
    </source>
</evidence>
<dbReference type="PANTHER" id="PTHR46847:SF1">
    <property type="entry name" value="D-ALLOSE-BINDING PERIPLASMIC PROTEIN-RELATED"/>
    <property type="match status" value="1"/>
</dbReference>
<evidence type="ECO:0000313" key="6">
    <source>
        <dbReference type="EMBL" id="CAP56601.1"/>
    </source>
</evidence>